<dbReference type="Pfam" id="PF03184">
    <property type="entry name" value="DDE_1"/>
    <property type="match status" value="1"/>
</dbReference>
<dbReference type="EMBL" id="CAVNYO010000429">
    <property type="protein sequence ID" value="CAK5278846.1"/>
    <property type="molecule type" value="Genomic_DNA"/>
</dbReference>
<dbReference type="PROSITE" id="PS51253">
    <property type="entry name" value="HTH_CENPB"/>
    <property type="match status" value="1"/>
</dbReference>
<sequence length="751" mass="85201">MQRAVDLYLADQQRPLAPKERRKGTRYFCEIVEEEFRAEYKRSIHLSHMTCSRWAKGKRSRANANAARSWLLPEEAETVLQYVEEMSIRGLPLDHEGLREVVEGILRARLGDDFPEEGLGKNWTQRFLEKHSKRVKTYWSSSLDHKRGRAVNPANNMEWFRLLGDTLSGKMDYLFDEDLDSPPSNGPPDGFVPVPILAENIYGTDESGFFAAGNTKKRVIGKAGTKTQHVQSDGGRENTTVIATICADGTALKPTVIFKGHAYQLSWLQDNPTEANVTYQEKGWTNQEITVEYLRDFDDQTQEKAAGRTCLLVVDGHNSRYSLELLRLARSLRIHILCYPAHGTHVYQGLDVVIFSPLKREWTNAKLEFSRRERQPVNKTNFLKIYGQAHLKAMTETNIKTAFRKTGVWPFNPSVITSDMMAPSLETSVMNVLPVPPTTPVRAISNLMHQMHHGQKRARSPDDLEEGSSARPAAYQRALLASLEDSMQMIRTSSSGYLVNSSPIQSSAQPPTFSPTPISPHASRKRRYARLLGATPTTPLEHDMQEGLRELLETNQSQKSSLVTMQSKMVIHTTYVSRVQGQLEAEEEKKKKKRKGRLVGDGLPRLLTHPDFVRRVQASNEITVQKEAESAQRKETREEREKARVEWKKQDDVRRHENQSLHAIWLADCKAWDAMKAAGQRPASKRPLWKDRKLLNIPKPPILEASGRKRRNQTASAPRDDSDAEPSDEGGSEGDGMDFVDEDEEEEDEED</sequence>
<feature type="region of interest" description="Disordered" evidence="2">
    <location>
        <begin position="502"/>
        <end position="524"/>
    </location>
</feature>
<dbReference type="PANTHER" id="PTHR19303">
    <property type="entry name" value="TRANSPOSON"/>
    <property type="match status" value="1"/>
</dbReference>
<dbReference type="GO" id="GO:0005634">
    <property type="term" value="C:nucleus"/>
    <property type="evidence" value="ECO:0007669"/>
    <property type="project" value="TreeGrafter"/>
</dbReference>
<dbReference type="InterPro" id="IPR004875">
    <property type="entry name" value="DDE_SF_endonuclease_dom"/>
</dbReference>
<organism evidence="4 5">
    <name type="scientific">Mycena citricolor</name>
    <dbReference type="NCBI Taxonomy" id="2018698"/>
    <lineage>
        <taxon>Eukaryota</taxon>
        <taxon>Fungi</taxon>
        <taxon>Dikarya</taxon>
        <taxon>Basidiomycota</taxon>
        <taxon>Agaricomycotina</taxon>
        <taxon>Agaricomycetes</taxon>
        <taxon>Agaricomycetidae</taxon>
        <taxon>Agaricales</taxon>
        <taxon>Marasmiineae</taxon>
        <taxon>Mycenaceae</taxon>
        <taxon>Mycena</taxon>
    </lineage>
</organism>
<feature type="region of interest" description="Disordered" evidence="2">
    <location>
        <begin position="450"/>
        <end position="471"/>
    </location>
</feature>
<keyword evidence="1" id="KW-0238">DNA-binding</keyword>
<feature type="region of interest" description="Disordered" evidence="2">
    <location>
        <begin position="678"/>
        <end position="751"/>
    </location>
</feature>
<evidence type="ECO:0000256" key="2">
    <source>
        <dbReference type="SAM" id="MobiDB-lite"/>
    </source>
</evidence>
<comment type="caution">
    <text evidence="4">The sequence shown here is derived from an EMBL/GenBank/DDBJ whole genome shotgun (WGS) entry which is preliminary data.</text>
</comment>
<feature type="compositionally biased region" description="Polar residues" evidence="2">
    <location>
        <begin position="502"/>
        <end position="511"/>
    </location>
</feature>
<feature type="region of interest" description="Disordered" evidence="2">
    <location>
        <begin position="584"/>
        <end position="603"/>
    </location>
</feature>
<dbReference type="GO" id="GO:0003677">
    <property type="term" value="F:DNA binding"/>
    <property type="evidence" value="ECO:0007669"/>
    <property type="project" value="UniProtKB-KW"/>
</dbReference>
<evidence type="ECO:0000313" key="4">
    <source>
        <dbReference type="EMBL" id="CAK5278846.1"/>
    </source>
</evidence>
<dbReference type="Proteomes" id="UP001295794">
    <property type="component" value="Unassembled WGS sequence"/>
</dbReference>
<feature type="region of interest" description="Disordered" evidence="2">
    <location>
        <begin position="623"/>
        <end position="657"/>
    </location>
</feature>
<evidence type="ECO:0000256" key="1">
    <source>
        <dbReference type="ARBA" id="ARBA00023125"/>
    </source>
</evidence>
<accession>A0AAD2Q5M1</accession>
<keyword evidence="5" id="KW-1185">Reference proteome</keyword>
<evidence type="ECO:0000259" key="3">
    <source>
        <dbReference type="PROSITE" id="PS51253"/>
    </source>
</evidence>
<proteinExistence type="predicted"/>
<protein>
    <recommendedName>
        <fullName evidence="3">HTH CENPB-type domain-containing protein</fullName>
    </recommendedName>
</protein>
<gene>
    <name evidence="4" type="ORF">MYCIT1_LOCUS28486</name>
</gene>
<evidence type="ECO:0000313" key="5">
    <source>
        <dbReference type="Proteomes" id="UP001295794"/>
    </source>
</evidence>
<reference evidence="4" key="1">
    <citation type="submission" date="2023-11" db="EMBL/GenBank/DDBJ databases">
        <authorList>
            <person name="De Vega J J."/>
            <person name="De Vega J J."/>
        </authorList>
    </citation>
    <scope>NUCLEOTIDE SEQUENCE</scope>
</reference>
<feature type="compositionally biased region" description="Basic and acidic residues" evidence="2">
    <location>
        <begin position="624"/>
        <end position="657"/>
    </location>
</feature>
<dbReference type="AlphaFoldDB" id="A0AAD2Q5M1"/>
<dbReference type="PANTHER" id="PTHR19303:SF74">
    <property type="entry name" value="POGO TRANSPOSABLE ELEMENT WITH KRAB DOMAIN"/>
    <property type="match status" value="1"/>
</dbReference>
<dbReference type="InterPro" id="IPR050863">
    <property type="entry name" value="CenT-Element_Derived"/>
</dbReference>
<feature type="compositionally biased region" description="Acidic residues" evidence="2">
    <location>
        <begin position="722"/>
        <end position="751"/>
    </location>
</feature>
<dbReference type="InterPro" id="IPR006600">
    <property type="entry name" value="HTH_CenpB_DNA-bd_dom"/>
</dbReference>
<feature type="domain" description="HTH CENPB-type" evidence="3">
    <location>
        <begin position="63"/>
        <end position="137"/>
    </location>
</feature>
<name>A0AAD2Q5M1_9AGAR</name>